<dbReference type="InterPro" id="IPR003395">
    <property type="entry name" value="RecF/RecN/SMC_N"/>
</dbReference>
<reference evidence="2" key="1">
    <citation type="journal article" date="2014" name="Front. Microbiol.">
        <title>High frequency of phylogenetically diverse reductive dehalogenase-homologous genes in deep subseafloor sedimentary metagenomes.</title>
        <authorList>
            <person name="Kawai M."/>
            <person name="Futagami T."/>
            <person name="Toyoda A."/>
            <person name="Takaki Y."/>
            <person name="Nishi S."/>
            <person name="Hori S."/>
            <person name="Arai W."/>
            <person name="Tsubouchi T."/>
            <person name="Morono Y."/>
            <person name="Uchiyama I."/>
            <person name="Ito T."/>
            <person name="Fujiyama A."/>
            <person name="Inagaki F."/>
            <person name="Takami H."/>
        </authorList>
    </citation>
    <scope>NUCLEOTIDE SEQUENCE</scope>
    <source>
        <strain evidence="2">Expedition CK06-06</strain>
    </source>
</reference>
<dbReference type="Gene3D" id="3.40.50.300">
    <property type="entry name" value="P-loop containing nucleotide triphosphate hydrolases"/>
    <property type="match status" value="1"/>
</dbReference>
<dbReference type="EMBL" id="BARS01032950">
    <property type="protein sequence ID" value="GAG20354.1"/>
    <property type="molecule type" value="Genomic_DNA"/>
</dbReference>
<evidence type="ECO:0000259" key="1">
    <source>
        <dbReference type="Pfam" id="PF02463"/>
    </source>
</evidence>
<dbReference type="SUPFAM" id="SSF52540">
    <property type="entry name" value="P-loop containing nucleoside triphosphate hydrolases"/>
    <property type="match status" value="1"/>
</dbReference>
<dbReference type="InterPro" id="IPR027417">
    <property type="entry name" value="P-loop_NTPase"/>
</dbReference>
<accession>X0VPN7</accession>
<dbReference type="PANTHER" id="PTHR32114">
    <property type="entry name" value="ABC TRANSPORTER ABCH.3"/>
    <property type="match status" value="1"/>
</dbReference>
<comment type="caution">
    <text evidence="2">The sequence shown here is derived from an EMBL/GenBank/DDBJ whole genome shotgun (WGS) entry which is preliminary data.</text>
</comment>
<name>X0VPN7_9ZZZZ</name>
<feature type="domain" description="RecF/RecN/SMC N-terminal" evidence="1">
    <location>
        <begin position="62"/>
        <end position="206"/>
    </location>
</feature>
<protein>
    <recommendedName>
        <fullName evidence="1">RecF/RecN/SMC N-terminal domain-containing protein</fullName>
    </recommendedName>
</protein>
<organism evidence="2">
    <name type="scientific">marine sediment metagenome</name>
    <dbReference type="NCBI Taxonomy" id="412755"/>
    <lineage>
        <taxon>unclassified sequences</taxon>
        <taxon>metagenomes</taxon>
        <taxon>ecological metagenomes</taxon>
    </lineage>
</organism>
<evidence type="ECO:0000313" key="2">
    <source>
        <dbReference type="EMBL" id="GAG20354.1"/>
    </source>
</evidence>
<dbReference type="AlphaFoldDB" id="X0VPN7"/>
<feature type="non-terminal residue" evidence="2">
    <location>
        <position position="1"/>
    </location>
</feature>
<sequence>EHIIAQAETTRLQQDLAGSEATLLAKQARLFVVETAVQSLEVLEAKHADLTVSLQETEKTHETLQWIRGVLREAGPYVTRRLVRKVSQHASEIFSELVGDPGLRLSWSEDYEVTVQVGPYTRAWSQLSGGQKMCAALALRLALLRELSGIDVVFFDEPTIHLNQEWCQSLAESISRLTGFSQIFIVSHNETFDATAEDTVRIELDETGSYASTE</sequence>
<dbReference type="Pfam" id="PF02463">
    <property type="entry name" value="SMC_N"/>
    <property type="match status" value="1"/>
</dbReference>
<dbReference type="PANTHER" id="PTHR32114:SF2">
    <property type="entry name" value="ABC TRANSPORTER ABCH.3"/>
    <property type="match status" value="1"/>
</dbReference>
<gene>
    <name evidence="2" type="ORF">S01H1_51083</name>
</gene>
<proteinExistence type="predicted"/>